<evidence type="ECO:0000256" key="4">
    <source>
        <dbReference type="ARBA" id="ARBA00022692"/>
    </source>
</evidence>
<evidence type="ECO:0000256" key="5">
    <source>
        <dbReference type="ARBA" id="ARBA00022781"/>
    </source>
</evidence>
<keyword evidence="5" id="KW-0375">Hydrogen ion transport</keyword>
<sequence>MGFLSRCSVFFNFSKSAKVLSPCIDRRSTHTRKERMPVDTEIVPQAGRLPPDEAIAFIGKLFLYLSSVVVFIFVVLPVLSGTVFPPFSALWGVFAGISPFAFGGLGIGIAIAFSILGAAWGILTTGSAISGAAIRAPDIRSKNLISIIFCEAVAIYGVILAIIMTGKMETSVAAFNDDAVYAYKVLAGGYTLFAAGLAVGVGNMACGISVGIVGSSCAIADAQNSQLFVKVLVIEIFASALGIFAVIVGILMAQKAVMA</sequence>
<dbReference type="Pfam" id="PF00137">
    <property type="entry name" value="ATP-synt_C"/>
    <property type="match status" value="2"/>
</dbReference>
<evidence type="ECO:0000256" key="3">
    <source>
        <dbReference type="ARBA" id="ARBA00022448"/>
    </source>
</evidence>
<dbReference type="CDD" id="cd18177">
    <property type="entry name" value="ATP-synt_Vo_c_ATP6F_rpt1"/>
    <property type="match status" value="1"/>
</dbReference>
<keyword evidence="3 9" id="KW-0813">Transport</keyword>
<protein>
    <submittedName>
        <fullName evidence="11">V-type ATPase c subunit, putative</fullName>
    </submittedName>
</protein>
<evidence type="ECO:0000313" key="12">
    <source>
        <dbReference type="Proteomes" id="UP000051952"/>
    </source>
</evidence>
<dbReference type="GO" id="GO:0046961">
    <property type="term" value="F:proton-transporting ATPase activity, rotational mechanism"/>
    <property type="evidence" value="ECO:0007669"/>
    <property type="project" value="InterPro"/>
</dbReference>
<dbReference type="PRINTS" id="PR00122">
    <property type="entry name" value="VACATPASE"/>
</dbReference>
<reference evidence="12" key="1">
    <citation type="submission" date="2015-09" db="EMBL/GenBank/DDBJ databases">
        <authorList>
            <consortium name="Pathogen Informatics"/>
        </authorList>
    </citation>
    <scope>NUCLEOTIDE SEQUENCE [LARGE SCALE GENOMIC DNA]</scope>
    <source>
        <strain evidence="12">Lake Konstanz</strain>
    </source>
</reference>
<dbReference type="VEuPathDB" id="TriTrypDB:BSAL_30075"/>
<accession>A0A0S4JKG0</accession>
<dbReference type="OMA" id="MWASTGI"/>
<evidence type="ECO:0000256" key="1">
    <source>
        <dbReference type="ARBA" id="ARBA00004141"/>
    </source>
</evidence>
<evidence type="ECO:0000259" key="10">
    <source>
        <dbReference type="Pfam" id="PF00137"/>
    </source>
</evidence>
<dbReference type="EMBL" id="CYKH01001888">
    <property type="protein sequence ID" value="CUG91071.1"/>
    <property type="molecule type" value="Genomic_DNA"/>
</dbReference>
<feature type="transmembrane region" description="Helical" evidence="9">
    <location>
        <begin position="100"/>
        <end position="123"/>
    </location>
</feature>
<evidence type="ECO:0000256" key="2">
    <source>
        <dbReference type="ARBA" id="ARBA00007296"/>
    </source>
</evidence>
<dbReference type="CDD" id="cd18178">
    <property type="entry name" value="ATP-synt_Vo_c_ATP6F_rpt2"/>
    <property type="match status" value="1"/>
</dbReference>
<keyword evidence="12" id="KW-1185">Reference proteome</keyword>
<dbReference type="GO" id="GO:0033179">
    <property type="term" value="C:proton-transporting V-type ATPase, V0 domain"/>
    <property type="evidence" value="ECO:0007669"/>
    <property type="project" value="InterPro"/>
</dbReference>
<comment type="subcellular location">
    <subcellularLocation>
        <location evidence="1">Membrane</location>
        <topology evidence="1">Multi-pass membrane protein</topology>
    </subcellularLocation>
</comment>
<organism evidence="11 12">
    <name type="scientific">Bodo saltans</name>
    <name type="common">Flagellated protozoan</name>
    <dbReference type="NCBI Taxonomy" id="75058"/>
    <lineage>
        <taxon>Eukaryota</taxon>
        <taxon>Discoba</taxon>
        <taxon>Euglenozoa</taxon>
        <taxon>Kinetoplastea</taxon>
        <taxon>Metakinetoplastina</taxon>
        <taxon>Eubodonida</taxon>
        <taxon>Bodonidae</taxon>
        <taxon>Bodo</taxon>
    </lineage>
</organism>
<dbReference type="PANTHER" id="PTHR10263">
    <property type="entry name" value="V-TYPE PROTON ATPASE PROTEOLIPID SUBUNIT"/>
    <property type="match status" value="1"/>
</dbReference>
<dbReference type="InterPro" id="IPR002379">
    <property type="entry name" value="ATPase_proteolipid_c-like_dom"/>
</dbReference>
<evidence type="ECO:0000256" key="6">
    <source>
        <dbReference type="ARBA" id="ARBA00022989"/>
    </source>
</evidence>
<feature type="domain" description="V-ATPase proteolipid subunit C-like" evidence="10">
    <location>
        <begin position="193"/>
        <end position="252"/>
    </location>
</feature>
<proteinExistence type="inferred from homology"/>
<feature type="transmembrane region" description="Helical" evidence="9">
    <location>
        <begin position="185"/>
        <end position="215"/>
    </location>
</feature>
<feature type="transmembrane region" description="Helical" evidence="9">
    <location>
        <begin position="227"/>
        <end position="253"/>
    </location>
</feature>
<evidence type="ECO:0000313" key="11">
    <source>
        <dbReference type="EMBL" id="CUG91071.1"/>
    </source>
</evidence>
<dbReference type="AlphaFoldDB" id="A0A0S4JKG0"/>
<dbReference type="FunFam" id="1.20.120.610:FF:000002">
    <property type="entry name" value="V-type proton ATPase proteolipid subunit"/>
    <property type="match status" value="1"/>
</dbReference>
<dbReference type="OrthoDB" id="10264021at2759"/>
<evidence type="ECO:0000256" key="7">
    <source>
        <dbReference type="ARBA" id="ARBA00023065"/>
    </source>
</evidence>
<feature type="domain" description="V-ATPase proteolipid subunit C-like" evidence="10">
    <location>
        <begin position="105"/>
        <end position="164"/>
    </location>
</feature>
<gene>
    <name evidence="11" type="ORF">BSAL_30075</name>
</gene>
<keyword evidence="7 9" id="KW-0406">Ion transport</keyword>
<feature type="transmembrane region" description="Helical" evidence="9">
    <location>
        <begin position="144"/>
        <end position="165"/>
    </location>
</feature>
<keyword evidence="4 9" id="KW-0812">Transmembrane</keyword>
<dbReference type="InterPro" id="IPR035921">
    <property type="entry name" value="F/V-ATP_Csub_sf"/>
</dbReference>
<name>A0A0S4JKG0_BODSA</name>
<keyword evidence="6 9" id="KW-1133">Transmembrane helix</keyword>
<comment type="caution">
    <text evidence="9">Lacks conserved residue(s) required for the propagation of feature annotation.</text>
</comment>
<feature type="transmembrane region" description="Helical" evidence="9">
    <location>
        <begin position="61"/>
        <end position="80"/>
    </location>
</feature>
<comment type="similarity">
    <text evidence="2 9">Belongs to the V-ATPase proteolipid subunit family.</text>
</comment>
<keyword evidence="8 9" id="KW-0472">Membrane</keyword>
<dbReference type="SUPFAM" id="SSF81333">
    <property type="entry name" value="F1F0 ATP synthase subunit C"/>
    <property type="match status" value="2"/>
</dbReference>
<dbReference type="Proteomes" id="UP000051952">
    <property type="component" value="Unassembled WGS sequence"/>
</dbReference>
<evidence type="ECO:0000256" key="8">
    <source>
        <dbReference type="ARBA" id="ARBA00023136"/>
    </source>
</evidence>
<dbReference type="InterPro" id="IPR000245">
    <property type="entry name" value="ATPase_proteolipid_csu"/>
</dbReference>
<evidence type="ECO:0000256" key="9">
    <source>
        <dbReference type="RuleBase" id="RU363060"/>
    </source>
</evidence>
<dbReference type="Gene3D" id="1.20.120.610">
    <property type="entry name" value="lithium bound rotor ring of v- atpase"/>
    <property type="match status" value="1"/>
</dbReference>